<gene>
    <name evidence="2" type="ORF">CLF_110855</name>
</gene>
<proteinExistence type="predicted"/>
<organism evidence="2 3">
    <name type="scientific">Clonorchis sinensis</name>
    <name type="common">Chinese liver fluke</name>
    <dbReference type="NCBI Taxonomy" id="79923"/>
    <lineage>
        <taxon>Eukaryota</taxon>
        <taxon>Metazoa</taxon>
        <taxon>Spiralia</taxon>
        <taxon>Lophotrochozoa</taxon>
        <taxon>Platyhelminthes</taxon>
        <taxon>Trematoda</taxon>
        <taxon>Digenea</taxon>
        <taxon>Opisthorchiida</taxon>
        <taxon>Opisthorchiata</taxon>
        <taxon>Opisthorchiidae</taxon>
        <taxon>Clonorchis</taxon>
    </lineage>
</organism>
<sequence length="257" mass="29560">MAKATGCGRCPFYRNRVPRPLDWHQVRWFCDYSGMFAKYGGVLQADSTYQCNRDGYHLWHVVITDCNGVGRSVFYSFIRNEPQECYDVAVEHFVRMMSPVNIVRTIVVECLGRLTPYAQERVSRNHKKSVELAHSTHSYLVFRDGNQKLSVVTLKCGVHSLTEFVTVGTDNTQLVCNPIRVPQMKGEPSWQPSYEAVSPLVSHYRVEVENCLKHYGLYGRNHRRELQPCLTVQNPVYVFGRSQESARKSLYAVEKLS</sequence>
<name>G7YTZ6_CLOSI</name>
<dbReference type="AlphaFoldDB" id="G7YTZ6"/>
<feature type="domain" description="ZSWIM1/3 RNaseH-like" evidence="1">
    <location>
        <begin position="35"/>
        <end position="109"/>
    </location>
</feature>
<reference evidence="2" key="1">
    <citation type="journal article" date="2011" name="Genome Biol.">
        <title>The draft genome of the carcinogenic human liver fluke Clonorchis sinensis.</title>
        <authorList>
            <person name="Wang X."/>
            <person name="Chen W."/>
            <person name="Huang Y."/>
            <person name="Sun J."/>
            <person name="Men J."/>
            <person name="Liu H."/>
            <person name="Luo F."/>
            <person name="Guo L."/>
            <person name="Lv X."/>
            <person name="Deng C."/>
            <person name="Zhou C."/>
            <person name="Fan Y."/>
            <person name="Li X."/>
            <person name="Huang L."/>
            <person name="Hu Y."/>
            <person name="Liang C."/>
            <person name="Hu X."/>
            <person name="Xu J."/>
            <person name="Yu X."/>
        </authorList>
    </citation>
    <scope>NUCLEOTIDE SEQUENCE [LARGE SCALE GENOMIC DNA]</scope>
    <source>
        <strain evidence="2">Henan</strain>
    </source>
</reference>
<accession>G7YTZ6</accession>
<reference key="2">
    <citation type="submission" date="2011-10" db="EMBL/GenBank/DDBJ databases">
        <title>The genome and transcriptome sequence of Clonorchis sinensis provide insights into the carcinogenic liver fluke.</title>
        <authorList>
            <person name="Wang X."/>
            <person name="Huang Y."/>
            <person name="Chen W."/>
            <person name="Liu H."/>
            <person name="Guo L."/>
            <person name="Chen Y."/>
            <person name="Luo F."/>
            <person name="Zhou W."/>
            <person name="Sun J."/>
            <person name="Mao Q."/>
            <person name="Liang P."/>
            <person name="Zhou C."/>
            <person name="Tian Y."/>
            <person name="Men J."/>
            <person name="Lv X."/>
            <person name="Huang L."/>
            <person name="Zhou J."/>
            <person name="Hu Y."/>
            <person name="Li R."/>
            <person name="Zhang F."/>
            <person name="Lei H."/>
            <person name="Li X."/>
            <person name="Hu X."/>
            <person name="Liang C."/>
            <person name="Xu J."/>
            <person name="Wu Z."/>
            <person name="Yu X."/>
        </authorList>
    </citation>
    <scope>NUCLEOTIDE SEQUENCE</scope>
    <source>
        <strain>Henan</strain>
    </source>
</reference>
<dbReference type="InterPro" id="IPR048324">
    <property type="entry name" value="ZSWIM1-3_RNaseH-like"/>
</dbReference>
<protein>
    <recommendedName>
        <fullName evidence="1">ZSWIM1/3 RNaseH-like domain-containing protein</fullName>
    </recommendedName>
</protein>
<evidence type="ECO:0000259" key="1">
    <source>
        <dbReference type="Pfam" id="PF21056"/>
    </source>
</evidence>
<dbReference type="Proteomes" id="UP000008909">
    <property type="component" value="Unassembled WGS sequence"/>
</dbReference>
<dbReference type="EMBL" id="DF144251">
    <property type="protein sequence ID" value="GAA56426.1"/>
    <property type="molecule type" value="Genomic_DNA"/>
</dbReference>
<evidence type="ECO:0000313" key="3">
    <source>
        <dbReference type="Proteomes" id="UP000008909"/>
    </source>
</evidence>
<dbReference type="Pfam" id="PF21056">
    <property type="entry name" value="ZSWIM1-3_RNaseH-like"/>
    <property type="match status" value="1"/>
</dbReference>
<evidence type="ECO:0000313" key="2">
    <source>
        <dbReference type="EMBL" id="GAA56426.1"/>
    </source>
</evidence>
<keyword evidence="3" id="KW-1185">Reference proteome</keyword>